<feature type="domain" description="VOC" evidence="1">
    <location>
        <begin position="10"/>
        <end position="127"/>
    </location>
</feature>
<dbReference type="GO" id="GO:0051213">
    <property type="term" value="F:dioxygenase activity"/>
    <property type="evidence" value="ECO:0007669"/>
    <property type="project" value="UniProtKB-KW"/>
</dbReference>
<dbReference type="RefSeq" id="WP_021758926.1">
    <property type="nucleotide sequence ID" value="NC_022444.1"/>
</dbReference>
<dbReference type="PATRIC" id="fig|1121448.10.peg.383"/>
<proteinExistence type="predicted"/>
<dbReference type="eggNOG" id="COG3324">
    <property type="taxonomic scope" value="Bacteria"/>
</dbReference>
<dbReference type="Proteomes" id="UP000016587">
    <property type="component" value="Chromosome"/>
</dbReference>
<dbReference type="CDD" id="cd07247">
    <property type="entry name" value="SgaA_N_like"/>
    <property type="match status" value="1"/>
</dbReference>
<dbReference type="STRING" id="1121448.DGI_0382"/>
<dbReference type="Pfam" id="PF00903">
    <property type="entry name" value="Glyoxalase"/>
    <property type="match status" value="1"/>
</dbReference>
<dbReference type="HOGENOM" id="CLU_127592_2_0_7"/>
<reference evidence="2 3" key="1">
    <citation type="journal article" date="2013" name="J. Bacteriol.">
        <title>Roles of HynAB and Ech, the only two hydrogenases found in the model sulfate reducer Desulfovibrio gigas.</title>
        <authorList>
            <person name="Morais-Silva F.O."/>
            <person name="Santos C.I."/>
            <person name="Rodrigues R."/>
            <person name="Pereira I.A."/>
            <person name="Rodrigues-Pousada C."/>
        </authorList>
    </citation>
    <scope>NUCLEOTIDE SEQUENCE [LARGE SCALE GENOMIC DNA]</scope>
    <source>
        <strain evidence="3">ATCC 19364 / DSM 1382 / NCIMB 9332 / VKM B-1759</strain>
    </source>
</reference>
<dbReference type="EMBL" id="CP006585">
    <property type="protein sequence ID" value="AGW12302.1"/>
    <property type="molecule type" value="Genomic_DNA"/>
</dbReference>
<sequence length="131" mass="14353">MTLQDVSHGMINWSELMTTDPARARAFYGELLGWTFEDYPSCGCQYAIVKVGERVIGGIMDMPPEALELGAPPNWGCYITVDDVDVTVDKAKALGAQAIIEPRNIPEVGRFAVIRDPQGAVISFISYGMVR</sequence>
<name>T2G8R7_MEGG1</name>
<dbReference type="OrthoDB" id="9792323at2"/>
<dbReference type="PROSITE" id="PS51819">
    <property type="entry name" value="VOC"/>
    <property type="match status" value="1"/>
</dbReference>
<organism evidence="2 3">
    <name type="scientific">Megalodesulfovibrio gigas (strain ATCC 19364 / DSM 1382 / NCIMB 9332 / VKM B-1759)</name>
    <name type="common">Desulfovibrio gigas</name>
    <dbReference type="NCBI Taxonomy" id="1121448"/>
    <lineage>
        <taxon>Bacteria</taxon>
        <taxon>Pseudomonadati</taxon>
        <taxon>Thermodesulfobacteriota</taxon>
        <taxon>Desulfovibrionia</taxon>
        <taxon>Desulfovibrionales</taxon>
        <taxon>Desulfovibrionaceae</taxon>
        <taxon>Megalodesulfovibrio</taxon>
    </lineage>
</organism>
<dbReference type="SUPFAM" id="SSF54593">
    <property type="entry name" value="Glyoxalase/Bleomycin resistance protein/Dihydroxybiphenyl dioxygenase"/>
    <property type="match status" value="1"/>
</dbReference>
<evidence type="ECO:0000313" key="2">
    <source>
        <dbReference type="EMBL" id="AGW12302.1"/>
    </source>
</evidence>
<keyword evidence="3" id="KW-1185">Reference proteome</keyword>
<dbReference type="InterPro" id="IPR037523">
    <property type="entry name" value="VOC_core"/>
</dbReference>
<reference evidence="3" key="2">
    <citation type="submission" date="2013-07" db="EMBL/GenBank/DDBJ databases">
        <authorList>
            <person name="Morais-Silva F.O."/>
            <person name="Rezende A.M."/>
            <person name="Pimentel C."/>
            <person name="Resende D.M."/>
            <person name="Santos C.I."/>
            <person name="Clemente C."/>
            <person name="de Oliveira L.M."/>
            <person name="da Silva S.M."/>
            <person name="Costa D.A."/>
            <person name="Varela-Raposo A."/>
            <person name="Horacio E.C.A."/>
            <person name="Matos M."/>
            <person name="Flores O."/>
            <person name="Ruiz J.C."/>
            <person name="Rodrigues-Pousada C."/>
        </authorList>
    </citation>
    <scope>NUCLEOTIDE SEQUENCE [LARGE SCALE GENOMIC DNA]</scope>
    <source>
        <strain evidence="3">ATCC 19364 / DSM 1382 / NCIMB 9332 / VKM B-1759</strain>
    </source>
</reference>
<dbReference type="InterPro" id="IPR004360">
    <property type="entry name" value="Glyas_Fos-R_dOase_dom"/>
</dbReference>
<gene>
    <name evidence="2" type="ORF">DGI_0382</name>
</gene>
<dbReference type="InterPro" id="IPR029068">
    <property type="entry name" value="Glyas_Bleomycin-R_OHBP_Dase"/>
</dbReference>
<protein>
    <submittedName>
        <fullName evidence="2">Putative Glyoxalase/bleomycin resistance protein/dioxygenase</fullName>
    </submittedName>
</protein>
<keyword evidence="2" id="KW-0560">Oxidoreductase</keyword>
<dbReference type="Gene3D" id="3.10.180.10">
    <property type="entry name" value="2,3-Dihydroxybiphenyl 1,2-Dioxygenase, domain 1"/>
    <property type="match status" value="1"/>
</dbReference>
<dbReference type="AlphaFoldDB" id="T2G8R7"/>
<accession>T2G8R7</accession>
<evidence type="ECO:0000259" key="1">
    <source>
        <dbReference type="PROSITE" id="PS51819"/>
    </source>
</evidence>
<evidence type="ECO:0000313" key="3">
    <source>
        <dbReference type="Proteomes" id="UP000016587"/>
    </source>
</evidence>
<dbReference type="InterPro" id="IPR052164">
    <property type="entry name" value="Anthracycline_SecMetBiosynth"/>
</dbReference>
<dbReference type="PANTHER" id="PTHR33993">
    <property type="entry name" value="GLYOXALASE-RELATED"/>
    <property type="match status" value="1"/>
</dbReference>
<keyword evidence="2" id="KW-0223">Dioxygenase</keyword>
<dbReference type="KEGG" id="dgg:DGI_0382"/>
<dbReference type="PANTHER" id="PTHR33993:SF14">
    <property type="entry name" value="GB|AAF24581.1"/>
    <property type="match status" value="1"/>
</dbReference>